<dbReference type="RefSeq" id="WP_146505759.1">
    <property type="nucleotide sequence ID" value="NZ_SJPG01000001.1"/>
</dbReference>
<dbReference type="Proteomes" id="UP000316095">
    <property type="component" value="Unassembled WGS sequence"/>
</dbReference>
<proteinExistence type="predicted"/>
<keyword evidence="2" id="KW-1185">Reference proteome</keyword>
<organism evidence="1 2">
    <name type="scientific">Rubinisphaera italica</name>
    <dbReference type="NCBI Taxonomy" id="2527969"/>
    <lineage>
        <taxon>Bacteria</taxon>
        <taxon>Pseudomonadati</taxon>
        <taxon>Planctomycetota</taxon>
        <taxon>Planctomycetia</taxon>
        <taxon>Planctomycetales</taxon>
        <taxon>Planctomycetaceae</taxon>
        <taxon>Rubinisphaera</taxon>
    </lineage>
</organism>
<evidence type="ECO:0000313" key="2">
    <source>
        <dbReference type="Proteomes" id="UP000316095"/>
    </source>
</evidence>
<dbReference type="EMBL" id="SJPG01000001">
    <property type="protein sequence ID" value="TWT64004.1"/>
    <property type="molecule type" value="Genomic_DNA"/>
</dbReference>
<gene>
    <name evidence="1" type="ORF">Pan54_47640</name>
</gene>
<dbReference type="AlphaFoldDB" id="A0A5C5XM85"/>
<name>A0A5C5XM85_9PLAN</name>
<comment type="caution">
    <text evidence="1">The sequence shown here is derived from an EMBL/GenBank/DDBJ whole genome shotgun (WGS) entry which is preliminary data.</text>
</comment>
<sequence>MVDVAGSRLLGRAAEHVVVAEFQLRGYEVVVPDLDCGVDLYVRSAEMAGCGREMKPVQVKAGRGVGLKRVHGFRAQFRLPWKQLLGSEDGGLVYVLIGLCPEEVIEPRFGGGGWESIVISRSELLMLMELGLGTQGEDQLVVSLTFRRDRVTDHGIDLQWYRNWYERVF</sequence>
<accession>A0A5C5XM85</accession>
<reference evidence="1 2" key="1">
    <citation type="submission" date="2019-02" db="EMBL/GenBank/DDBJ databases">
        <title>Deep-cultivation of Planctomycetes and their phenomic and genomic characterization uncovers novel biology.</title>
        <authorList>
            <person name="Wiegand S."/>
            <person name="Jogler M."/>
            <person name="Boedeker C."/>
            <person name="Pinto D."/>
            <person name="Vollmers J."/>
            <person name="Rivas-Marin E."/>
            <person name="Kohn T."/>
            <person name="Peeters S.H."/>
            <person name="Heuer A."/>
            <person name="Rast P."/>
            <person name="Oberbeckmann S."/>
            <person name="Bunk B."/>
            <person name="Jeske O."/>
            <person name="Meyerdierks A."/>
            <person name="Storesund J.E."/>
            <person name="Kallscheuer N."/>
            <person name="Luecker S."/>
            <person name="Lage O.M."/>
            <person name="Pohl T."/>
            <person name="Merkel B.J."/>
            <person name="Hornburger P."/>
            <person name="Mueller R.-W."/>
            <person name="Bruemmer F."/>
            <person name="Labrenz M."/>
            <person name="Spormann A.M."/>
            <person name="Op Den Camp H."/>
            <person name="Overmann J."/>
            <person name="Amann R."/>
            <person name="Jetten M.S.M."/>
            <person name="Mascher T."/>
            <person name="Medema M.H."/>
            <person name="Devos D.P."/>
            <person name="Kaster A.-K."/>
            <person name="Ovreas L."/>
            <person name="Rohde M."/>
            <person name="Galperin M.Y."/>
            <person name="Jogler C."/>
        </authorList>
    </citation>
    <scope>NUCLEOTIDE SEQUENCE [LARGE SCALE GENOMIC DNA]</scope>
    <source>
        <strain evidence="1 2">Pan54</strain>
    </source>
</reference>
<evidence type="ECO:0008006" key="3">
    <source>
        <dbReference type="Google" id="ProtNLM"/>
    </source>
</evidence>
<protein>
    <recommendedName>
        <fullName evidence="3">DUF4365 domain-containing protein</fullName>
    </recommendedName>
</protein>
<evidence type="ECO:0000313" key="1">
    <source>
        <dbReference type="EMBL" id="TWT64004.1"/>
    </source>
</evidence>